<protein>
    <recommendedName>
        <fullName evidence="4 12">Proline--tRNA ligase</fullName>
        <ecNumber evidence="3 12">6.1.1.15</ecNumber>
    </recommendedName>
</protein>
<keyword evidence="7" id="KW-0547">Nucleotide-binding</keyword>
<dbReference type="InterPro" id="IPR002316">
    <property type="entry name" value="Pro-tRNA-ligase_IIa"/>
</dbReference>
<comment type="subunit">
    <text evidence="2">Homodimer.</text>
</comment>
<keyword evidence="5" id="KW-0963">Cytoplasm</keyword>
<evidence type="ECO:0000256" key="4">
    <source>
        <dbReference type="ARBA" id="ARBA00019110"/>
    </source>
</evidence>
<evidence type="ECO:0000256" key="12">
    <source>
        <dbReference type="NCBIfam" id="TIGR00409"/>
    </source>
</evidence>
<dbReference type="Pfam" id="PF00587">
    <property type="entry name" value="tRNA-synt_2b"/>
    <property type="match status" value="1"/>
</dbReference>
<keyword evidence="9" id="KW-0648">Protein biosynthesis</keyword>
<keyword evidence="8" id="KW-0067">ATP-binding</keyword>
<evidence type="ECO:0000256" key="6">
    <source>
        <dbReference type="ARBA" id="ARBA00022598"/>
    </source>
</evidence>
<dbReference type="AlphaFoldDB" id="A0A7V3YHP3"/>
<accession>A0A7V3YHP3</accession>
<dbReference type="GO" id="GO:0006433">
    <property type="term" value="P:prolyl-tRNA aminoacylation"/>
    <property type="evidence" value="ECO:0007669"/>
    <property type="project" value="UniProtKB-UniRule"/>
</dbReference>
<dbReference type="CDD" id="cd00861">
    <property type="entry name" value="ProRS_anticodon_short"/>
    <property type="match status" value="1"/>
</dbReference>
<dbReference type="GO" id="GO:0005524">
    <property type="term" value="F:ATP binding"/>
    <property type="evidence" value="ECO:0007669"/>
    <property type="project" value="UniProtKB-KW"/>
</dbReference>
<dbReference type="PANTHER" id="PTHR42753">
    <property type="entry name" value="MITOCHONDRIAL RIBOSOME PROTEIN L39/PROLYL-TRNA LIGASE FAMILY MEMBER"/>
    <property type="match status" value="1"/>
</dbReference>
<evidence type="ECO:0000259" key="13">
    <source>
        <dbReference type="PROSITE" id="PS50862"/>
    </source>
</evidence>
<keyword evidence="6 14" id="KW-0436">Ligase</keyword>
<evidence type="ECO:0000256" key="10">
    <source>
        <dbReference type="ARBA" id="ARBA00023146"/>
    </source>
</evidence>
<dbReference type="FunFam" id="3.30.930.10:FF:000042">
    <property type="entry name" value="probable proline--tRNA ligase, mitochondrial"/>
    <property type="match status" value="1"/>
</dbReference>
<dbReference type="NCBIfam" id="TIGR00409">
    <property type="entry name" value="proS_fam_II"/>
    <property type="match status" value="1"/>
</dbReference>
<dbReference type="Gene3D" id="3.40.50.800">
    <property type="entry name" value="Anticodon-binding domain"/>
    <property type="match status" value="1"/>
</dbReference>
<evidence type="ECO:0000313" key="14">
    <source>
        <dbReference type="EMBL" id="HGI31206.1"/>
    </source>
</evidence>
<dbReference type="InterPro" id="IPR045864">
    <property type="entry name" value="aa-tRNA-synth_II/BPL/LPL"/>
</dbReference>
<name>A0A7V3YHP3_9BACT</name>
<evidence type="ECO:0000256" key="5">
    <source>
        <dbReference type="ARBA" id="ARBA00022490"/>
    </source>
</evidence>
<dbReference type="Gene3D" id="3.30.930.10">
    <property type="entry name" value="Bira Bifunctional Protein, Domain 2"/>
    <property type="match status" value="1"/>
</dbReference>
<evidence type="ECO:0000256" key="1">
    <source>
        <dbReference type="ARBA" id="ARBA00004496"/>
    </source>
</evidence>
<dbReference type="InterPro" id="IPR006195">
    <property type="entry name" value="aa-tRNA-synth_II"/>
</dbReference>
<dbReference type="InterPro" id="IPR036621">
    <property type="entry name" value="Anticodon-bd_dom_sf"/>
</dbReference>
<gene>
    <name evidence="14" type="primary">proS</name>
    <name evidence="14" type="ORF">ENV30_07890</name>
</gene>
<dbReference type="Pfam" id="PF03129">
    <property type="entry name" value="HGTP_anticodon"/>
    <property type="match status" value="1"/>
</dbReference>
<proteinExistence type="predicted"/>
<dbReference type="PRINTS" id="PR01046">
    <property type="entry name" value="TRNASYNTHPRO"/>
</dbReference>
<dbReference type="PROSITE" id="PS50862">
    <property type="entry name" value="AA_TRNA_LIGASE_II"/>
    <property type="match status" value="1"/>
</dbReference>
<dbReference type="GO" id="GO:0004827">
    <property type="term" value="F:proline-tRNA ligase activity"/>
    <property type="evidence" value="ECO:0007669"/>
    <property type="project" value="UniProtKB-UniRule"/>
</dbReference>
<dbReference type="InterPro" id="IPR033730">
    <property type="entry name" value="ProRS_core_prok"/>
</dbReference>
<dbReference type="InterPro" id="IPR004154">
    <property type="entry name" value="Anticodon-bd"/>
</dbReference>
<evidence type="ECO:0000256" key="2">
    <source>
        <dbReference type="ARBA" id="ARBA00011738"/>
    </source>
</evidence>
<comment type="caution">
    <text evidence="14">The sequence shown here is derived from an EMBL/GenBank/DDBJ whole genome shotgun (WGS) entry which is preliminary data.</text>
</comment>
<dbReference type="InterPro" id="IPR002314">
    <property type="entry name" value="aa-tRNA-synt_IIb"/>
</dbReference>
<organism evidence="14">
    <name type="scientific">Candidatus Caldatribacterium californiense</name>
    <dbReference type="NCBI Taxonomy" id="1454726"/>
    <lineage>
        <taxon>Bacteria</taxon>
        <taxon>Pseudomonadati</taxon>
        <taxon>Atribacterota</taxon>
        <taxon>Atribacteria</taxon>
        <taxon>Atribacterales</taxon>
        <taxon>Candidatus Caldatribacteriaceae</taxon>
        <taxon>Candidatus Caldatribacterium</taxon>
    </lineage>
</organism>
<comment type="catalytic activity">
    <reaction evidence="11">
        <text>tRNA(Pro) + L-proline + ATP = L-prolyl-tRNA(Pro) + AMP + diphosphate</text>
        <dbReference type="Rhea" id="RHEA:14305"/>
        <dbReference type="Rhea" id="RHEA-COMP:9700"/>
        <dbReference type="Rhea" id="RHEA-COMP:9702"/>
        <dbReference type="ChEBI" id="CHEBI:30616"/>
        <dbReference type="ChEBI" id="CHEBI:33019"/>
        <dbReference type="ChEBI" id="CHEBI:60039"/>
        <dbReference type="ChEBI" id="CHEBI:78442"/>
        <dbReference type="ChEBI" id="CHEBI:78532"/>
        <dbReference type="ChEBI" id="CHEBI:456215"/>
        <dbReference type="EC" id="6.1.1.15"/>
    </reaction>
</comment>
<dbReference type="CDD" id="cd00779">
    <property type="entry name" value="ProRS_core_prok"/>
    <property type="match status" value="1"/>
</dbReference>
<dbReference type="InterPro" id="IPR044140">
    <property type="entry name" value="ProRS_anticodon_short"/>
</dbReference>
<dbReference type="SUPFAM" id="SSF52954">
    <property type="entry name" value="Class II aaRS ABD-related"/>
    <property type="match status" value="1"/>
</dbReference>
<evidence type="ECO:0000256" key="8">
    <source>
        <dbReference type="ARBA" id="ARBA00022840"/>
    </source>
</evidence>
<dbReference type="InterPro" id="IPR004500">
    <property type="entry name" value="Pro-tRNA-synth_IIa_bac-type"/>
</dbReference>
<dbReference type="InterPro" id="IPR050062">
    <property type="entry name" value="Pro-tRNA_synthetase"/>
</dbReference>
<feature type="domain" description="Aminoacyl-transfer RNA synthetases class-II family profile" evidence="13">
    <location>
        <begin position="38"/>
        <end position="310"/>
    </location>
</feature>
<keyword evidence="10" id="KW-0030">Aminoacyl-tRNA synthetase</keyword>
<comment type="subcellular location">
    <subcellularLocation>
        <location evidence="1">Cytoplasm</location>
    </subcellularLocation>
</comment>
<evidence type="ECO:0000256" key="11">
    <source>
        <dbReference type="ARBA" id="ARBA00047671"/>
    </source>
</evidence>
<dbReference type="EMBL" id="DTFV01000115">
    <property type="protein sequence ID" value="HGI31206.1"/>
    <property type="molecule type" value="Genomic_DNA"/>
</dbReference>
<dbReference type="EC" id="6.1.1.15" evidence="3 12"/>
<reference evidence="14" key="1">
    <citation type="journal article" date="2020" name="mSystems">
        <title>Genome- and Community-Level Interaction Insights into Carbon Utilization and Element Cycling Functions of Hydrothermarchaeota in Hydrothermal Sediment.</title>
        <authorList>
            <person name="Zhou Z."/>
            <person name="Liu Y."/>
            <person name="Xu W."/>
            <person name="Pan J."/>
            <person name="Luo Z.H."/>
            <person name="Li M."/>
        </authorList>
    </citation>
    <scope>NUCLEOTIDE SEQUENCE [LARGE SCALE GENOMIC DNA]</scope>
    <source>
        <strain evidence="14">SpSt-747</strain>
    </source>
</reference>
<evidence type="ECO:0000256" key="7">
    <source>
        <dbReference type="ARBA" id="ARBA00022741"/>
    </source>
</evidence>
<dbReference type="PANTHER" id="PTHR42753:SF2">
    <property type="entry name" value="PROLINE--TRNA LIGASE"/>
    <property type="match status" value="1"/>
</dbReference>
<sequence length="416" mass="47775">MRMSLLFAPTMREDPQEAEVVSHRLMLRGGFIRQLSAGVYTFLPLGWRTLEKIIRIVREEMNRAGGQELLMPAMQPAELWKETGRWDLYGPELVRFQDRRGRDFCLGPTHEEVITDLARREIRSYRQLPLMLYQIQTKFRDEIRPRFGIMRAREFIMKDLYSFDRDVEGLRVSYQKMYEAYCRVFSRCGLRYIAVPAESGVIGGDVSHEFLILAESGEEKVFVCPSCDNATTAEEAVCPQCGGFLEEKRGIEVGHIFQLGTKYSEPMKAYFVDRDGKEKPLVMGCYGIGIGRTMAAAIEANHDEKGICWPISLAPYEVVVIPVNMKKEGHRQAAEELYGKLCQSGFEAVIDDREESAGYKFTEADLIGFPLHIVVGERMERSGRVEIKLRKTHERFEVQKDDVCELLGKIRKELLE</sequence>
<dbReference type="GO" id="GO:0005829">
    <property type="term" value="C:cytosol"/>
    <property type="evidence" value="ECO:0007669"/>
    <property type="project" value="TreeGrafter"/>
</dbReference>
<dbReference type="SUPFAM" id="SSF55681">
    <property type="entry name" value="Class II aaRS and biotin synthetases"/>
    <property type="match status" value="1"/>
</dbReference>
<evidence type="ECO:0000256" key="3">
    <source>
        <dbReference type="ARBA" id="ARBA00012831"/>
    </source>
</evidence>
<evidence type="ECO:0000256" key="9">
    <source>
        <dbReference type="ARBA" id="ARBA00022917"/>
    </source>
</evidence>